<sequence>MNDDIDEFNEEVEELEDEEKGKKAPSKKKEAIKETEETTDRYVAFYQEAKIGIVDTITKEFVVDTLKDYGTAQIEAFKLNKLDKIAIASGVQ</sequence>
<feature type="compositionally biased region" description="Acidic residues" evidence="1">
    <location>
        <begin position="1"/>
        <end position="18"/>
    </location>
</feature>
<reference evidence="2" key="1">
    <citation type="journal article" date="2015" name="Nature">
        <title>Complex archaea that bridge the gap between prokaryotes and eukaryotes.</title>
        <authorList>
            <person name="Spang A."/>
            <person name="Saw J.H."/>
            <person name="Jorgensen S.L."/>
            <person name="Zaremba-Niedzwiedzka K."/>
            <person name="Martijn J."/>
            <person name="Lind A.E."/>
            <person name="van Eijk R."/>
            <person name="Schleper C."/>
            <person name="Guy L."/>
            <person name="Ettema T.J."/>
        </authorList>
    </citation>
    <scope>NUCLEOTIDE SEQUENCE</scope>
</reference>
<evidence type="ECO:0000256" key="1">
    <source>
        <dbReference type="SAM" id="MobiDB-lite"/>
    </source>
</evidence>
<protein>
    <submittedName>
        <fullName evidence="2">Uncharacterized protein</fullName>
    </submittedName>
</protein>
<feature type="compositionally biased region" description="Basic and acidic residues" evidence="1">
    <location>
        <begin position="19"/>
        <end position="34"/>
    </location>
</feature>
<organism evidence="2">
    <name type="scientific">marine sediment metagenome</name>
    <dbReference type="NCBI Taxonomy" id="412755"/>
    <lineage>
        <taxon>unclassified sequences</taxon>
        <taxon>metagenomes</taxon>
        <taxon>ecological metagenomes</taxon>
    </lineage>
</organism>
<name>A0A0F9N4B2_9ZZZZ</name>
<proteinExistence type="predicted"/>
<dbReference type="EMBL" id="LAZR01003821">
    <property type="protein sequence ID" value="KKN14395.1"/>
    <property type="molecule type" value="Genomic_DNA"/>
</dbReference>
<accession>A0A0F9N4B2</accession>
<evidence type="ECO:0000313" key="2">
    <source>
        <dbReference type="EMBL" id="KKN14395.1"/>
    </source>
</evidence>
<comment type="caution">
    <text evidence="2">The sequence shown here is derived from an EMBL/GenBank/DDBJ whole genome shotgun (WGS) entry which is preliminary data.</text>
</comment>
<dbReference type="AlphaFoldDB" id="A0A0F9N4B2"/>
<feature type="region of interest" description="Disordered" evidence="1">
    <location>
        <begin position="1"/>
        <end position="34"/>
    </location>
</feature>
<gene>
    <name evidence="2" type="ORF">LCGC14_0996450</name>
</gene>